<evidence type="ECO:0000313" key="2">
    <source>
        <dbReference type="Proteomes" id="UP001187192"/>
    </source>
</evidence>
<gene>
    <name evidence="1" type="ORF">TIFTF001_000571</name>
</gene>
<organism evidence="1 2">
    <name type="scientific">Ficus carica</name>
    <name type="common">Common fig</name>
    <dbReference type="NCBI Taxonomy" id="3494"/>
    <lineage>
        <taxon>Eukaryota</taxon>
        <taxon>Viridiplantae</taxon>
        <taxon>Streptophyta</taxon>
        <taxon>Embryophyta</taxon>
        <taxon>Tracheophyta</taxon>
        <taxon>Spermatophyta</taxon>
        <taxon>Magnoliopsida</taxon>
        <taxon>eudicotyledons</taxon>
        <taxon>Gunneridae</taxon>
        <taxon>Pentapetalae</taxon>
        <taxon>rosids</taxon>
        <taxon>fabids</taxon>
        <taxon>Rosales</taxon>
        <taxon>Moraceae</taxon>
        <taxon>Ficeae</taxon>
        <taxon>Ficus</taxon>
    </lineage>
</organism>
<protein>
    <submittedName>
        <fullName evidence="1">Uncharacterized protein</fullName>
    </submittedName>
</protein>
<sequence>MELVAPPIVIAKLSLRLHWCRESQPPTQCFRETQPCPPCHWNLLHEIMKLYPLLLKNPSPAATGYT</sequence>
<proteinExistence type="predicted"/>
<reference evidence="1" key="1">
    <citation type="submission" date="2023-07" db="EMBL/GenBank/DDBJ databases">
        <title>draft genome sequence of fig (Ficus carica).</title>
        <authorList>
            <person name="Takahashi T."/>
            <person name="Nishimura K."/>
        </authorList>
    </citation>
    <scope>NUCLEOTIDE SEQUENCE</scope>
</reference>
<comment type="caution">
    <text evidence="1">The sequence shown here is derived from an EMBL/GenBank/DDBJ whole genome shotgun (WGS) entry which is preliminary data.</text>
</comment>
<name>A0AA87YW79_FICCA</name>
<dbReference type="Proteomes" id="UP001187192">
    <property type="component" value="Unassembled WGS sequence"/>
</dbReference>
<keyword evidence="2" id="KW-1185">Reference proteome</keyword>
<accession>A0AA87YW79</accession>
<evidence type="ECO:0000313" key="1">
    <source>
        <dbReference type="EMBL" id="GMN24427.1"/>
    </source>
</evidence>
<dbReference type="AlphaFoldDB" id="A0AA87YW79"/>
<dbReference type="EMBL" id="BTGU01000001">
    <property type="protein sequence ID" value="GMN24427.1"/>
    <property type="molecule type" value="Genomic_DNA"/>
</dbReference>